<dbReference type="Proteomes" id="UP001165542">
    <property type="component" value="Unassembled WGS sequence"/>
</dbReference>
<proteinExistence type="predicted"/>
<comment type="caution">
    <text evidence="1">The sequence shown here is derived from an EMBL/GenBank/DDBJ whole genome shotgun (WGS) entry which is preliminary data.</text>
</comment>
<reference evidence="1" key="1">
    <citation type="submission" date="2021-11" db="EMBL/GenBank/DDBJ databases">
        <title>Halomonas sp., isolated from a coastal aquaculture zone in Dongshan Bay.</title>
        <authorList>
            <person name="Lin W."/>
        </authorList>
    </citation>
    <scope>NUCLEOTIDE SEQUENCE</scope>
    <source>
        <strain evidence="1">Yzlin-01</strain>
    </source>
</reference>
<keyword evidence="2" id="KW-1185">Reference proteome</keyword>
<protein>
    <submittedName>
        <fullName evidence="1">Uncharacterized protein</fullName>
    </submittedName>
</protein>
<evidence type="ECO:0000313" key="2">
    <source>
        <dbReference type="Proteomes" id="UP001165542"/>
    </source>
</evidence>
<dbReference type="EMBL" id="JAJISC010000002">
    <property type="protein sequence ID" value="MCS2608554.1"/>
    <property type="molecule type" value="Genomic_DNA"/>
</dbReference>
<gene>
    <name evidence="1" type="ORF">LLY24_04370</name>
</gene>
<dbReference type="RefSeq" id="WP_259035064.1">
    <property type="nucleotide sequence ID" value="NZ_JAJISC010000002.1"/>
</dbReference>
<name>A0ABT2ED16_9GAMM</name>
<accession>A0ABT2ED16</accession>
<organism evidence="1 2">
    <name type="scientific">Halomonas dongshanensis</name>
    <dbReference type="NCBI Taxonomy" id="2890835"/>
    <lineage>
        <taxon>Bacteria</taxon>
        <taxon>Pseudomonadati</taxon>
        <taxon>Pseudomonadota</taxon>
        <taxon>Gammaproteobacteria</taxon>
        <taxon>Oceanospirillales</taxon>
        <taxon>Halomonadaceae</taxon>
        <taxon>Halomonas</taxon>
    </lineage>
</organism>
<evidence type="ECO:0000313" key="1">
    <source>
        <dbReference type="EMBL" id="MCS2608554.1"/>
    </source>
</evidence>
<sequence length="62" mass="6700">MMPPPGSAHLTVGRTPALAWVNSAPMAPTLRAWVNSAWCGVKRCRLARAMLVPSKDNTRSDP</sequence>